<feature type="compositionally biased region" description="Basic and acidic residues" evidence="2">
    <location>
        <begin position="728"/>
        <end position="766"/>
    </location>
</feature>
<dbReference type="Pfam" id="PF14440">
    <property type="entry name" value="XOO_2897-deam"/>
    <property type="match status" value="1"/>
</dbReference>
<feature type="compositionally biased region" description="Low complexity" evidence="2">
    <location>
        <begin position="767"/>
        <end position="785"/>
    </location>
</feature>
<feature type="compositionally biased region" description="Basic and acidic residues" evidence="2">
    <location>
        <begin position="1090"/>
        <end position="1102"/>
    </location>
</feature>
<dbReference type="InterPro" id="IPR035992">
    <property type="entry name" value="Ricin_B-like_lectins"/>
</dbReference>
<evidence type="ECO:0000313" key="4">
    <source>
        <dbReference type="EMBL" id="XDQ70371.1"/>
    </source>
</evidence>
<feature type="compositionally biased region" description="Low complexity" evidence="2">
    <location>
        <begin position="793"/>
        <end position="804"/>
    </location>
</feature>
<dbReference type="SMART" id="SM00458">
    <property type="entry name" value="RICIN"/>
    <property type="match status" value="1"/>
</dbReference>
<dbReference type="GO" id="GO:0008270">
    <property type="term" value="F:zinc ion binding"/>
    <property type="evidence" value="ECO:0007669"/>
    <property type="project" value="InterPro"/>
</dbReference>
<proteinExistence type="predicted"/>
<organism evidence="4">
    <name type="scientific">Streptomyces sp. R44</name>
    <dbReference type="NCBI Taxonomy" id="3238633"/>
    <lineage>
        <taxon>Bacteria</taxon>
        <taxon>Bacillati</taxon>
        <taxon>Actinomycetota</taxon>
        <taxon>Actinomycetes</taxon>
        <taxon>Kitasatosporales</taxon>
        <taxon>Streptomycetaceae</taxon>
        <taxon>Streptomyces</taxon>
    </lineage>
</organism>
<dbReference type="SUPFAM" id="SSF50370">
    <property type="entry name" value="Ricin B-like lectins"/>
    <property type="match status" value="1"/>
</dbReference>
<evidence type="ECO:0000256" key="1">
    <source>
        <dbReference type="SAM" id="Coils"/>
    </source>
</evidence>
<protein>
    <submittedName>
        <fullName evidence="4">Ricin-type beta-trefoil lectin domain protein</fullName>
    </submittedName>
</protein>
<dbReference type="PROSITE" id="PS00903">
    <property type="entry name" value="CYT_DCMP_DEAMINASES_1"/>
    <property type="match status" value="1"/>
</dbReference>
<feature type="region of interest" description="Disordered" evidence="2">
    <location>
        <begin position="1073"/>
        <end position="1106"/>
    </location>
</feature>
<feature type="domain" description="Ricin B lectin" evidence="3">
    <location>
        <begin position="351"/>
        <end position="484"/>
    </location>
</feature>
<keyword evidence="1" id="KW-0175">Coiled coil</keyword>
<feature type="region of interest" description="Disordered" evidence="2">
    <location>
        <begin position="675"/>
        <end position="804"/>
    </location>
</feature>
<evidence type="ECO:0000256" key="2">
    <source>
        <dbReference type="SAM" id="MobiDB-lite"/>
    </source>
</evidence>
<feature type="coiled-coil region" evidence="1">
    <location>
        <begin position="631"/>
        <end position="658"/>
    </location>
</feature>
<sequence length="1519" mass="158566">MSTTLTTAITSVAALAVLGGVAVRPDLAVPGAEPDMAAVADSYDGYDAKAAQQLREDQCLGTEALRMGGPNVFALAQSSLVLPPDQLHKKLERDIFSGNMTPLREAANADQALTEQWLDKVQKQGYAWSSAASLDSYPNAPRDPDKIFEKTGLRPWLYQSYWDPMTVFNPFYDSSPTADDRTKASALTIGDALYTSGGTPQEKEAWALWKKNSGKVEPNQYFVPRVFADDARIFLGSGGFPRTAPEPDSPEFRIAVEDLKARFGACGWHDPIDPNKVLGKQVAQAAAEWQQEIAGQATQRQQILTAGKDATKALQDGTYALSLLLGQSWLADYYTRWQDHWTSGGVGWIGNGYTVIEVPGAPGKCLDVQGGGKTNGTPVQIHTCNNTAAQKWQLEGGEEDLHLRNVNSFKCLDVAGNASANGTKIQITDCYSTKGQSWKGDVRAASPLKSLTTGKCLDLSAFTVGTDTRLWDCKGTSAQKYLIKPTGEKGAGSTPYPVKAQFDAAKKGLADAQAAAKTHLATVKAQLESVKKSATSSDAAVQAAYGIADATGAPRGRGLLVGQQKAQITKGAVAALTAMVKAGETAEAATRAAAGDSATITQRALAQAAQVNAEFRKEAAHTAELQAKAAADAAKLHRDNAKKEKETAEAKLTVALKAEGDAKAAAADAHAKRLAAESEEAKAKSEKDTAAVKQNEAAQHKKTAQTEAANAEEARGKAEAAEKTAVARRSDAVKAREDAKAKRDDAWDAEQKAEAARAKADAKEAYARSLDAGADADAARAAADAANRHANDAEAAAGRARTAADAATRAAAEADAAATRAEAAAKRSRADADAAQAAKLKADAAVKTATSAAADAIKASQSAAEEARTAVRLADEAEKLAKTAKTQANEANKEAVKAIAAAAKAAGFAHVTAQAAVDAGNAAVQVAKPANDAIQLGSPYVTTDSAAGLVVLTGQASKTIADQQKAVADAHAQNAQAEAAAAKNIADQASGDAKLAYQYAANAAGHAATARTYSKEALGYAADAAAAAAKAAASLARTVEYDRKAAEDAAAADKAAGRAEGYAGQARDSADQAALDAQAAREAATAAEQSAKDARAAADRADAAATEAEQAAKDAAAYAKEAQEAADRAEKAAKTKQIGTGTVVDEQGGSIGNMFYVVDHIENIGDPQTVRKTEGCDGWIDKLAYTGNCTITVKIRFKAVLDLYLCSTPELNPSKATCPADATVYLGEYPTKELSQEVTHNITIAEYQANIDPVDILFGGWIRCAQKIAPGGEDGSWGGCGWAALDVVTLFAGKALRPIADAVMAVDAAARTGIAFADAFKALRALGLSEEVVLRIGVKGLDEYIRTCTKVRAPLAARASTAAAVEGCPTGLVRYNGDEMSRLAYQFRVESGYYDAAHNVAVAKVPGWNDPKTGDFVIANSKFSGHAETELLDKLKTKGFEASQIKALYTERQPCPDCASALLGALEKGTPVTWSVPYHPSYASSAKEILAGYIQRAGGNRVARSAANGHQDEEREAHE</sequence>
<reference evidence="4" key="1">
    <citation type="submission" date="2024-07" db="EMBL/GenBank/DDBJ databases">
        <authorList>
            <person name="Yu S.T."/>
        </authorList>
    </citation>
    <scope>NUCLEOTIDE SEQUENCE</scope>
    <source>
        <strain evidence="4">R44</strain>
    </source>
</reference>
<dbReference type="EMBL" id="CP163444">
    <property type="protein sequence ID" value="XDQ70371.1"/>
    <property type="molecule type" value="Genomic_DNA"/>
</dbReference>
<dbReference type="Gene3D" id="2.80.10.50">
    <property type="match status" value="2"/>
</dbReference>
<gene>
    <name evidence="4" type="ORF">AB5J54_07490</name>
</gene>
<dbReference type="GO" id="GO:0016787">
    <property type="term" value="F:hydrolase activity"/>
    <property type="evidence" value="ECO:0007669"/>
    <property type="project" value="InterPro"/>
</dbReference>
<dbReference type="Pfam" id="PF00652">
    <property type="entry name" value="Ricin_B_lectin"/>
    <property type="match status" value="1"/>
</dbReference>
<feature type="coiled-coil region" evidence="1">
    <location>
        <begin position="960"/>
        <end position="992"/>
    </location>
</feature>
<accession>A0AB39SW72</accession>
<dbReference type="RefSeq" id="WP_369143111.1">
    <property type="nucleotide sequence ID" value="NZ_CP163444.1"/>
</dbReference>
<feature type="compositionally biased region" description="Basic and acidic residues" evidence="2">
    <location>
        <begin position="712"/>
        <end position="722"/>
    </location>
</feature>
<feature type="compositionally biased region" description="Low complexity" evidence="2">
    <location>
        <begin position="1073"/>
        <end position="1089"/>
    </location>
</feature>
<feature type="compositionally biased region" description="Basic and acidic residues" evidence="2">
    <location>
        <begin position="675"/>
        <end position="690"/>
    </location>
</feature>
<dbReference type="InterPro" id="IPR016192">
    <property type="entry name" value="APOBEC/CMP_deaminase_Zn-bd"/>
</dbReference>
<evidence type="ECO:0000259" key="3">
    <source>
        <dbReference type="SMART" id="SM00458"/>
    </source>
</evidence>
<dbReference type="PROSITE" id="PS50231">
    <property type="entry name" value="RICIN_B_LECTIN"/>
    <property type="match status" value="1"/>
</dbReference>
<name>A0AB39SW72_9ACTN</name>
<dbReference type="InterPro" id="IPR000772">
    <property type="entry name" value="Ricin_B_lectin"/>
</dbReference>
<dbReference type="InterPro" id="IPR032722">
    <property type="entry name" value="Deaminase_XOO_2897"/>
</dbReference>